<keyword evidence="1" id="KW-0800">Toxin</keyword>
<reference evidence="1" key="1">
    <citation type="submission" date="2016-04" db="EMBL/GenBank/DDBJ databases">
        <authorList>
            <person name="Calderon-Fernandez G.M.Sr."/>
        </authorList>
    </citation>
    <scope>NUCLEOTIDE SEQUENCE</scope>
    <source>
        <strain evidence="1">Int1</strain>
        <tissue evidence="1">Integument</tissue>
    </source>
</reference>
<accession>A0A170ZNA1</accession>
<keyword evidence="1" id="KW-0528">Neurotoxin</keyword>
<dbReference type="AlphaFoldDB" id="A0A170ZNA1"/>
<reference evidence="1" key="2">
    <citation type="journal article" date="2017" name="J. Med. Entomol.">
        <title>Transcriptome Analysis of the Triatoma infestans (Hemiptera: Reduviidae) Integument.</title>
        <authorList>
            <person name="Calderon-Fernandez G.M."/>
            <person name="Moriconi D.E."/>
            <person name="Dulbecco A.B."/>
            <person name="Juarez M.P."/>
        </authorList>
    </citation>
    <scope>NUCLEOTIDE SEQUENCE</scope>
    <source>
        <strain evidence="1">Int1</strain>
        <tissue evidence="1">Integument</tissue>
    </source>
</reference>
<organism evidence="1">
    <name type="scientific">Triatoma infestans</name>
    <name type="common">Assassin bug</name>
    <dbReference type="NCBI Taxonomy" id="30076"/>
    <lineage>
        <taxon>Eukaryota</taxon>
        <taxon>Metazoa</taxon>
        <taxon>Ecdysozoa</taxon>
        <taxon>Arthropoda</taxon>
        <taxon>Hexapoda</taxon>
        <taxon>Insecta</taxon>
        <taxon>Pterygota</taxon>
        <taxon>Neoptera</taxon>
        <taxon>Paraneoptera</taxon>
        <taxon>Hemiptera</taxon>
        <taxon>Heteroptera</taxon>
        <taxon>Panheteroptera</taxon>
        <taxon>Cimicomorpha</taxon>
        <taxon>Reduviidae</taxon>
        <taxon>Triatominae</taxon>
        <taxon>Triatoma</taxon>
    </lineage>
</organism>
<dbReference type="EMBL" id="GEMB01002044">
    <property type="protein sequence ID" value="JAS01135.1"/>
    <property type="molecule type" value="Transcribed_RNA"/>
</dbReference>
<name>A0A170ZNA1_TRIIF</name>
<protein>
    <submittedName>
        <fullName evidence="1">Ly-6 neurotoxin superfamily member 1</fullName>
    </submittedName>
</protein>
<evidence type="ECO:0000313" key="1">
    <source>
        <dbReference type="EMBL" id="JAS01135.1"/>
    </source>
</evidence>
<proteinExistence type="predicted"/>
<sequence>MFVFSSTADHSAGILFNMQHRSVQWCIYKYTNCTNNISHNDPIVIKHNSSSLIIYRYK</sequence>